<feature type="domain" description="Ig-like" evidence="12">
    <location>
        <begin position="1143"/>
        <end position="1235"/>
    </location>
</feature>
<dbReference type="FunFam" id="2.60.40.10:FF:000032">
    <property type="entry name" value="palladin isoform X1"/>
    <property type="match status" value="2"/>
</dbReference>
<dbReference type="InterPro" id="IPR003599">
    <property type="entry name" value="Ig_sub"/>
</dbReference>
<dbReference type="InterPro" id="IPR000058">
    <property type="entry name" value="Znf_AN1"/>
</dbReference>
<feature type="domain" description="Ig-like" evidence="12">
    <location>
        <begin position="506"/>
        <end position="598"/>
    </location>
</feature>
<accession>A0A8S2HM38</accession>
<dbReference type="InterPro" id="IPR013098">
    <property type="entry name" value="Ig_I-set"/>
</dbReference>
<dbReference type="GO" id="GO:0003677">
    <property type="term" value="F:DNA binding"/>
    <property type="evidence" value="ECO:0007669"/>
    <property type="project" value="InterPro"/>
</dbReference>
<protein>
    <submittedName>
        <fullName evidence="15">Uncharacterized protein</fullName>
    </submittedName>
</protein>
<feature type="domain" description="Ig-like" evidence="12">
    <location>
        <begin position="1045"/>
        <end position="1138"/>
    </location>
</feature>
<dbReference type="SUPFAM" id="SSF48726">
    <property type="entry name" value="Immunoglobulin"/>
    <property type="match status" value="12"/>
</dbReference>
<dbReference type="GO" id="GO:0008270">
    <property type="term" value="F:zinc ion binding"/>
    <property type="evidence" value="ECO:0007669"/>
    <property type="project" value="UniProtKB-KW"/>
</dbReference>
<dbReference type="PROSITE" id="PS51039">
    <property type="entry name" value="ZF_AN1"/>
    <property type="match status" value="1"/>
</dbReference>
<dbReference type="PANTHER" id="PTHR45080">
    <property type="entry name" value="CONTACTIN 5"/>
    <property type="match status" value="1"/>
</dbReference>
<feature type="domain" description="Ig-like" evidence="12">
    <location>
        <begin position="602"/>
        <end position="693"/>
    </location>
</feature>
<organism evidence="15 16">
    <name type="scientific">Didymodactylos carnosus</name>
    <dbReference type="NCBI Taxonomy" id="1234261"/>
    <lineage>
        <taxon>Eukaryota</taxon>
        <taxon>Metazoa</taxon>
        <taxon>Spiralia</taxon>
        <taxon>Gnathifera</taxon>
        <taxon>Rotifera</taxon>
        <taxon>Eurotatoria</taxon>
        <taxon>Bdelloidea</taxon>
        <taxon>Philodinida</taxon>
        <taxon>Philodinidae</taxon>
        <taxon>Didymodactylos</taxon>
    </lineage>
</organism>
<dbReference type="SUPFAM" id="SSF57716">
    <property type="entry name" value="Glucocorticoid receptor-like (DNA-binding domain)"/>
    <property type="match status" value="1"/>
</dbReference>
<comment type="similarity">
    <text evidence="2">Belongs to the protein kinase superfamily. CAMK Ser/Thr protein kinase family.</text>
</comment>
<evidence type="ECO:0000256" key="9">
    <source>
        <dbReference type="ARBA" id="ARBA00023157"/>
    </source>
</evidence>
<comment type="subcellular location">
    <subcellularLocation>
        <location evidence="1">Cytoplasm</location>
    </subcellularLocation>
</comment>
<dbReference type="InterPro" id="IPR013783">
    <property type="entry name" value="Ig-like_fold"/>
</dbReference>
<evidence type="ECO:0000256" key="4">
    <source>
        <dbReference type="ARBA" id="ARBA00022723"/>
    </source>
</evidence>
<evidence type="ECO:0000256" key="5">
    <source>
        <dbReference type="ARBA" id="ARBA00022729"/>
    </source>
</evidence>
<evidence type="ECO:0000256" key="6">
    <source>
        <dbReference type="ARBA" id="ARBA00022737"/>
    </source>
</evidence>
<feature type="domain" description="AN1-type" evidence="14">
    <location>
        <begin position="83"/>
        <end position="129"/>
    </location>
</feature>
<dbReference type="EMBL" id="CAJOBA010002965">
    <property type="protein sequence ID" value="CAF3665749.1"/>
    <property type="molecule type" value="Genomic_DNA"/>
</dbReference>
<dbReference type="CDD" id="cd00096">
    <property type="entry name" value="Ig"/>
    <property type="match status" value="1"/>
</dbReference>
<evidence type="ECO:0000259" key="13">
    <source>
        <dbReference type="PROSITE" id="PS51036"/>
    </source>
</evidence>
<evidence type="ECO:0000256" key="11">
    <source>
        <dbReference type="PROSITE-ProRule" id="PRU00449"/>
    </source>
</evidence>
<keyword evidence="6" id="KW-0677">Repeat</keyword>
<feature type="domain" description="A20-type" evidence="13">
    <location>
        <begin position="7"/>
        <end position="41"/>
    </location>
</feature>
<feature type="domain" description="Ig-like" evidence="12">
    <location>
        <begin position="410"/>
        <end position="499"/>
    </location>
</feature>
<sequence length="1368" mass="151483">MDQQEHVQSHVYCKNNCGFYASMQYDGYCSSCFQQQIIKNNDEKRSTVSTINQIYSPSVVVIQQQDGITPNEQITQKRKRENKQQYNRCEKCLTRVGLTGFECRCGQLFCSKHRYPNEHQSPLTIKQAPTDTISVLQSQNTTISLEVDGLPKPDIKWYFNDTEITPSAKHKFDVKQNTFTLNLNKADFNDSGTYKAVINNGIETLEVPVRVNVGVKPKLEGAKPQVDVACVYGEDAKMQFKFSGVEKPTVQWYRNNVPVVLDDRTIITEDDDGTTTLTVKQTTLDDKGLYIAKATNSLGEVEAKANLNITGIKPVLATDVEQTVQAVKGESFTIKLQATGTPLPQVTWMKGNDDLQPNDRISMQQDQDGWFTLKIDNCSPEDIGEYTAKVTNVQGTLKSQKCKVNVTKTPEFKTKPSGVEVKQGETAQFSTTVDGFPVPKVTWLLNAKPLTAKDNVQIEYDQKTGEAKLTIPNVDIERHSGQVTCRLESPLGTQEETVPLDVLSSPILSGKLTDQETIAGKEVTMKLGVKGSPKPDAKWYRNDVEIPVTDENYRQTVTETNEYQLTIVNPTVTDSEGRYYVEMKNPLGEIKSNECTITVLEPSHIQMLSEEGDKQLKVGDTFELECQVTGKEVPKVTFYKDGKELKPAADHVTIDASPDGKYKLTVTNVRPEDLGAYKVVAKNKTSTDEKSINVNITSPLNIVQPLSDQNVLTGQSGIFTITCDAFPLPKVTWFFNDVELKNTPKTKIEAKQNVYTLTVNKCDTADVGTYRALLDNSIDKTENTAKLNVGTKPTVVGKPQDQQVQIGQRAQLQAQFTGTPMPKIEWSRADGQPLPDYIEIQTDEANGTTSLTVPEAKITDKASYVARATSDFGVIEAKLNLDVKEIKPTIVRDLDAALNATKGEQMTLSLEATGNPQPTVKWFRGNDELVPVEGQIQTTQSDDGKTYTLTILNVQPDQHIGDYSATIQNTGGMVKSKRIKVNVTKTPEFKTKPSGVEVKQGETAQFSTTVDGFPVPKVTWLLNAKPLTAKDNVQIEYDQKTEIKPTISRDLDASLNGTKGQALVLSLEASGNPVPSIKWFRGQEELVEAEGDVKLTQSEDGKTYSLTLLNVQPKDIGEYSATVQNSGGMVKSKKCKVNVTKSPEFLRRPDDQTVAQDSAVVLEAEIDAFPVCKVTWLRDGKALTPKEAGVEVQSQPEKGLFSLHIPKCDTVKHMGTIVCRAENAVGNAEHSFLLNINTAPTIKTGLKDTNVLKDQDVTFTLDIQGYPPPTLTWMKGDIPIAQPNDKYMPSEDGKTLTVRNVQIEDEDDYSVQIKNELGEVISKAKLNCFILPDINPMLEDKNVSVRQNIDYTTTITGRPFPEVQILKN</sequence>
<evidence type="ECO:0000256" key="10">
    <source>
        <dbReference type="ARBA" id="ARBA00023319"/>
    </source>
</evidence>
<evidence type="ECO:0000259" key="12">
    <source>
        <dbReference type="PROSITE" id="PS50835"/>
    </source>
</evidence>
<dbReference type="PROSITE" id="PS51036">
    <property type="entry name" value="ZF_A20"/>
    <property type="match status" value="1"/>
</dbReference>
<dbReference type="Gene3D" id="1.20.5.4770">
    <property type="match status" value="1"/>
</dbReference>
<dbReference type="GO" id="GO:0007156">
    <property type="term" value="P:homophilic cell adhesion via plasma membrane adhesion molecules"/>
    <property type="evidence" value="ECO:0007669"/>
    <property type="project" value="TreeGrafter"/>
</dbReference>
<feature type="domain" description="Ig-like" evidence="12">
    <location>
        <begin position="314"/>
        <end position="405"/>
    </location>
</feature>
<keyword evidence="7 11" id="KW-0863">Zinc-finger</keyword>
<keyword evidence="3" id="KW-0963">Cytoplasm</keyword>
<name>A0A8S2HM38_9BILA</name>
<dbReference type="InterPro" id="IPR007110">
    <property type="entry name" value="Ig-like_dom"/>
</dbReference>
<evidence type="ECO:0000256" key="7">
    <source>
        <dbReference type="ARBA" id="ARBA00022771"/>
    </source>
</evidence>
<dbReference type="Pfam" id="PF01754">
    <property type="entry name" value="zf-A20"/>
    <property type="match status" value="1"/>
</dbReference>
<dbReference type="FunFam" id="2.60.40.10:FF:000345">
    <property type="entry name" value="Muscle M-line assembly protein unc-89"/>
    <property type="match status" value="1"/>
</dbReference>
<feature type="non-terminal residue" evidence="15">
    <location>
        <position position="1368"/>
    </location>
</feature>
<feature type="domain" description="Ig-like" evidence="12">
    <location>
        <begin position="217"/>
        <end position="308"/>
    </location>
</feature>
<dbReference type="SMART" id="SM00154">
    <property type="entry name" value="ZnF_AN1"/>
    <property type="match status" value="1"/>
</dbReference>
<dbReference type="FunFam" id="2.60.40.10:FF:000107">
    <property type="entry name" value="Myosin, light chain kinase a"/>
    <property type="match status" value="3"/>
</dbReference>
<dbReference type="Pfam" id="PF07679">
    <property type="entry name" value="I-set"/>
    <property type="match status" value="13"/>
</dbReference>
<keyword evidence="8" id="KW-0862">Zinc</keyword>
<evidence type="ECO:0000256" key="8">
    <source>
        <dbReference type="ARBA" id="ARBA00022833"/>
    </source>
</evidence>
<proteinExistence type="inferred from homology"/>
<dbReference type="GO" id="GO:0005886">
    <property type="term" value="C:plasma membrane"/>
    <property type="evidence" value="ECO:0007669"/>
    <property type="project" value="TreeGrafter"/>
</dbReference>
<dbReference type="Proteomes" id="UP000682733">
    <property type="component" value="Unassembled WGS sequence"/>
</dbReference>
<dbReference type="SUPFAM" id="SSF118310">
    <property type="entry name" value="AN1-like Zinc finger"/>
    <property type="match status" value="1"/>
</dbReference>
<evidence type="ECO:0000313" key="16">
    <source>
        <dbReference type="Proteomes" id="UP000682733"/>
    </source>
</evidence>
<keyword evidence="10" id="KW-0393">Immunoglobulin domain</keyword>
<dbReference type="InterPro" id="IPR050958">
    <property type="entry name" value="Cell_Adh-Cytoskel_Orgn"/>
</dbReference>
<dbReference type="PANTHER" id="PTHR45080:SF8">
    <property type="entry name" value="IG-LIKE DOMAIN-CONTAINING PROTEIN"/>
    <property type="match status" value="1"/>
</dbReference>
<keyword evidence="9" id="KW-1015">Disulfide bond</keyword>
<dbReference type="InterPro" id="IPR035896">
    <property type="entry name" value="AN1-like_Znf"/>
</dbReference>
<evidence type="ECO:0000256" key="3">
    <source>
        <dbReference type="ARBA" id="ARBA00022490"/>
    </source>
</evidence>
<keyword evidence="5" id="KW-0732">Signal</keyword>
<reference evidence="15" key="1">
    <citation type="submission" date="2021-02" db="EMBL/GenBank/DDBJ databases">
        <authorList>
            <person name="Nowell W R."/>
        </authorList>
    </citation>
    <scope>NUCLEOTIDE SEQUENCE</scope>
</reference>
<gene>
    <name evidence="15" type="ORF">TMI583_LOCUS8673</name>
</gene>
<keyword evidence="4" id="KW-0479">Metal-binding</keyword>
<comment type="caution">
    <text evidence="15">The sequence shown here is derived from an EMBL/GenBank/DDBJ whole genome shotgun (WGS) entry which is preliminary data.</text>
</comment>
<dbReference type="InterPro" id="IPR036179">
    <property type="entry name" value="Ig-like_dom_sf"/>
</dbReference>
<feature type="domain" description="Ig-like" evidence="12">
    <location>
        <begin position="1240"/>
        <end position="1327"/>
    </location>
</feature>
<feature type="domain" description="Ig-like" evidence="12">
    <location>
        <begin position="888"/>
        <end position="980"/>
    </location>
</feature>
<dbReference type="Gene3D" id="4.10.1110.10">
    <property type="entry name" value="AN1-like Zinc finger"/>
    <property type="match status" value="1"/>
</dbReference>
<feature type="domain" description="Ig-like" evidence="12">
    <location>
        <begin position="793"/>
        <end position="882"/>
    </location>
</feature>
<dbReference type="InterPro" id="IPR003598">
    <property type="entry name" value="Ig_sub2"/>
</dbReference>
<dbReference type="InterPro" id="IPR002653">
    <property type="entry name" value="Znf_A20"/>
</dbReference>
<feature type="domain" description="Ig-like" evidence="12">
    <location>
        <begin position="122"/>
        <end position="212"/>
    </location>
</feature>
<feature type="domain" description="Ig-like" evidence="12">
    <location>
        <begin position="699"/>
        <end position="788"/>
    </location>
</feature>
<dbReference type="SMART" id="SM00409">
    <property type="entry name" value="IG"/>
    <property type="match status" value="12"/>
</dbReference>
<evidence type="ECO:0000259" key="14">
    <source>
        <dbReference type="PROSITE" id="PS51039"/>
    </source>
</evidence>
<evidence type="ECO:0000256" key="2">
    <source>
        <dbReference type="ARBA" id="ARBA00006692"/>
    </source>
</evidence>
<dbReference type="SMART" id="SM00408">
    <property type="entry name" value="IGc2"/>
    <property type="match status" value="12"/>
</dbReference>
<dbReference type="GO" id="GO:0031672">
    <property type="term" value="C:A band"/>
    <property type="evidence" value="ECO:0007669"/>
    <property type="project" value="UniProtKB-ARBA"/>
</dbReference>
<dbReference type="PROSITE" id="PS50835">
    <property type="entry name" value="IG_LIKE"/>
    <property type="match status" value="12"/>
</dbReference>
<evidence type="ECO:0000313" key="15">
    <source>
        <dbReference type="EMBL" id="CAF3665749.1"/>
    </source>
</evidence>
<dbReference type="Gene3D" id="2.60.40.10">
    <property type="entry name" value="Immunoglobulins"/>
    <property type="match status" value="13"/>
</dbReference>
<evidence type="ECO:0000256" key="1">
    <source>
        <dbReference type="ARBA" id="ARBA00004496"/>
    </source>
</evidence>